<gene>
    <name evidence="1" type="ORF">SAMN02745220_02984</name>
</gene>
<keyword evidence="2" id="KW-1185">Reference proteome</keyword>
<dbReference type="InterPro" id="IPR029069">
    <property type="entry name" value="HotDog_dom_sf"/>
</dbReference>
<dbReference type="Pfam" id="PF13279">
    <property type="entry name" value="4HBT_2"/>
    <property type="match status" value="1"/>
</dbReference>
<dbReference type="CDD" id="cd00586">
    <property type="entry name" value="4HBT"/>
    <property type="match status" value="1"/>
</dbReference>
<protein>
    <submittedName>
        <fullName evidence="1">Acyl-CoA thioester hydrolase</fullName>
    </submittedName>
</protein>
<dbReference type="RefSeq" id="WP_073614361.1">
    <property type="nucleotide sequence ID" value="NZ_FRFE01000015.1"/>
</dbReference>
<keyword evidence="1" id="KW-0378">Hydrolase</keyword>
<name>A0A1M7YAP8_9BACT</name>
<evidence type="ECO:0000313" key="2">
    <source>
        <dbReference type="Proteomes" id="UP000184603"/>
    </source>
</evidence>
<dbReference type="OrthoDB" id="9803287at2"/>
<sequence>MVLYQNQLTILPEWIDYNGHMNVAYYVLAFDNATDAVYEKWGLGGQYIQQTGCSVFTVGMDVDYLSEVFEGDKVTITTQLLNWDYKRVHYYHRMINTATGVLAAVNECLAMNIHLAKRRSTPFPDVVQAELAQVMVRHKTLERPDKAMQRLGIKSNRSGVP</sequence>
<accession>A0A1M7YAP8</accession>
<evidence type="ECO:0000313" key="1">
    <source>
        <dbReference type="EMBL" id="SHO49661.1"/>
    </source>
</evidence>
<dbReference type="PANTHER" id="PTHR31793">
    <property type="entry name" value="4-HYDROXYBENZOYL-COA THIOESTERASE FAMILY MEMBER"/>
    <property type="match status" value="1"/>
</dbReference>
<dbReference type="PANTHER" id="PTHR31793:SF2">
    <property type="entry name" value="BLR1345 PROTEIN"/>
    <property type="match status" value="1"/>
</dbReference>
<dbReference type="Gene3D" id="3.10.129.10">
    <property type="entry name" value="Hotdog Thioesterase"/>
    <property type="match status" value="1"/>
</dbReference>
<dbReference type="EMBL" id="FRFE01000015">
    <property type="protein sequence ID" value="SHO49661.1"/>
    <property type="molecule type" value="Genomic_DNA"/>
</dbReference>
<organism evidence="1 2">
    <name type="scientific">Desulfopila aestuarii DSM 18488</name>
    <dbReference type="NCBI Taxonomy" id="1121416"/>
    <lineage>
        <taxon>Bacteria</taxon>
        <taxon>Pseudomonadati</taxon>
        <taxon>Thermodesulfobacteriota</taxon>
        <taxon>Desulfobulbia</taxon>
        <taxon>Desulfobulbales</taxon>
        <taxon>Desulfocapsaceae</taxon>
        <taxon>Desulfopila</taxon>
    </lineage>
</organism>
<dbReference type="Proteomes" id="UP000184603">
    <property type="component" value="Unassembled WGS sequence"/>
</dbReference>
<dbReference type="GO" id="GO:0047617">
    <property type="term" value="F:fatty acyl-CoA hydrolase activity"/>
    <property type="evidence" value="ECO:0007669"/>
    <property type="project" value="TreeGrafter"/>
</dbReference>
<dbReference type="SUPFAM" id="SSF54637">
    <property type="entry name" value="Thioesterase/thiol ester dehydrase-isomerase"/>
    <property type="match status" value="1"/>
</dbReference>
<dbReference type="InterPro" id="IPR050563">
    <property type="entry name" value="4-hydroxybenzoyl-CoA_TE"/>
</dbReference>
<reference evidence="1 2" key="1">
    <citation type="submission" date="2016-12" db="EMBL/GenBank/DDBJ databases">
        <authorList>
            <person name="Song W.-J."/>
            <person name="Kurnit D.M."/>
        </authorList>
    </citation>
    <scope>NUCLEOTIDE SEQUENCE [LARGE SCALE GENOMIC DNA]</scope>
    <source>
        <strain evidence="1 2">DSM 18488</strain>
    </source>
</reference>
<dbReference type="AlphaFoldDB" id="A0A1M7YAP8"/>
<proteinExistence type="predicted"/>
<dbReference type="STRING" id="1121416.SAMN02745220_02984"/>